<dbReference type="EMBL" id="BAAAFM010000008">
    <property type="protein sequence ID" value="GAA0213809.1"/>
    <property type="molecule type" value="Genomic_DNA"/>
</dbReference>
<reference evidence="5 6" key="1">
    <citation type="journal article" date="2019" name="Int. J. Syst. Evol. Microbiol.">
        <title>The Global Catalogue of Microorganisms (GCM) 10K type strain sequencing project: providing services to taxonomists for standard genome sequencing and annotation.</title>
        <authorList>
            <consortium name="The Broad Institute Genomics Platform"/>
            <consortium name="The Broad Institute Genome Sequencing Center for Infectious Disease"/>
            <person name="Wu L."/>
            <person name="Ma J."/>
        </authorList>
    </citation>
    <scope>NUCLEOTIDE SEQUENCE [LARGE SCALE GENOMIC DNA]</scope>
    <source>
        <strain evidence="5 6">JCM 16211</strain>
    </source>
</reference>
<dbReference type="PANTHER" id="PTHR32308">
    <property type="entry name" value="LYASE BETA SUBUNIT, PUTATIVE (AFU_ORTHOLOGUE AFUA_4G13030)-RELATED"/>
    <property type="match status" value="1"/>
</dbReference>
<protein>
    <recommendedName>
        <fullName evidence="4">HpcH/HpaI aldolase/citrate lyase domain-containing protein</fullName>
    </recommendedName>
</protein>
<accession>A0ABN0T6E1</accession>
<evidence type="ECO:0000259" key="4">
    <source>
        <dbReference type="Pfam" id="PF03328"/>
    </source>
</evidence>
<comment type="caution">
    <text evidence="5">The sequence shown here is derived from an EMBL/GenBank/DDBJ whole genome shotgun (WGS) entry which is preliminary data.</text>
</comment>
<sequence length="388" mass="44267">MNVVYLSTQLVGLDEVMQEHSFLENVDEQMVLGGYWPGIQLYYPPVKYSPADGVYETMEQASNRMRKHAHNTKAHTLLFDLEDGCRQKEMSRELLRKELPLFEERQFQIALRINPFRTDEYDKDLSLIKECAEFIDVIVLAKAGEVYGAAEIRDLSAWLVGVNPKIEIQPIIEHPRSLKISPELMQYSTVRHVVFGIHDFSKAMAIHLTPEGWIDELKTYLRMLLFEARIAGKGVIGGVEVLINKTPMPESYIEPNEVRRWLDLHGEHESHVVHQHALVEAQMGLTGKQVIHPYHIHLCKTAFTPSPLQIQRNVQILEAAIAADALLGGAIKFEGEMLDPPMFGKALQSLLRAYALCSLEEKDKAFALEVIKRLPVHVIRENWPYGMI</sequence>
<evidence type="ECO:0000256" key="3">
    <source>
        <dbReference type="ARBA" id="ARBA00022842"/>
    </source>
</evidence>
<comment type="cofactor">
    <cofactor evidence="1">
        <name>Mg(2+)</name>
        <dbReference type="ChEBI" id="CHEBI:18420"/>
    </cofactor>
</comment>
<name>A0ABN0T6E1_9GAMM</name>
<dbReference type="PANTHER" id="PTHR32308:SF0">
    <property type="entry name" value="HPCH_HPAI ALDOLASE_CITRATE LYASE DOMAIN-CONTAINING PROTEIN"/>
    <property type="match status" value="1"/>
</dbReference>
<evidence type="ECO:0000256" key="2">
    <source>
        <dbReference type="ARBA" id="ARBA00022723"/>
    </source>
</evidence>
<evidence type="ECO:0000313" key="5">
    <source>
        <dbReference type="EMBL" id="GAA0213809.1"/>
    </source>
</evidence>
<dbReference type="InterPro" id="IPR005000">
    <property type="entry name" value="Aldolase/citrate-lyase_domain"/>
</dbReference>
<feature type="domain" description="HpcH/HpaI aldolase/citrate lyase" evidence="4">
    <location>
        <begin position="61"/>
        <end position="240"/>
    </location>
</feature>
<keyword evidence="6" id="KW-1185">Reference proteome</keyword>
<dbReference type="Pfam" id="PF03328">
    <property type="entry name" value="HpcH_HpaI"/>
    <property type="match status" value="1"/>
</dbReference>
<proteinExistence type="predicted"/>
<dbReference type="Gene3D" id="3.20.20.60">
    <property type="entry name" value="Phosphoenolpyruvate-binding domains"/>
    <property type="match status" value="1"/>
</dbReference>
<evidence type="ECO:0000313" key="6">
    <source>
        <dbReference type="Proteomes" id="UP001501221"/>
    </source>
</evidence>
<keyword evidence="3" id="KW-0460">Magnesium</keyword>
<dbReference type="InterPro" id="IPR015813">
    <property type="entry name" value="Pyrv/PenolPyrv_kinase-like_dom"/>
</dbReference>
<keyword evidence="2" id="KW-0479">Metal-binding</keyword>
<dbReference type="Proteomes" id="UP001501221">
    <property type="component" value="Unassembled WGS sequence"/>
</dbReference>
<evidence type="ECO:0000256" key="1">
    <source>
        <dbReference type="ARBA" id="ARBA00001946"/>
    </source>
</evidence>
<gene>
    <name evidence="5" type="ORF">GCM10009123_21270</name>
</gene>
<dbReference type="SUPFAM" id="SSF51621">
    <property type="entry name" value="Phosphoenolpyruvate/pyruvate domain"/>
    <property type="match status" value="1"/>
</dbReference>
<dbReference type="InterPro" id="IPR040442">
    <property type="entry name" value="Pyrv_kinase-like_dom_sf"/>
</dbReference>
<organism evidence="5 6">
    <name type="scientific">Kangiella japonica</name>
    <dbReference type="NCBI Taxonomy" id="647384"/>
    <lineage>
        <taxon>Bacteria</taxon>
        <taxon>Pseudomonadati</taxon>
        <taxon>Pseudomonadota</taxon>
        <taxon>Gammaproteobacteria</taxon>
        <taxon>Kangiellales</taxon>
        <taxon>Kangiellaceae</taxon>
        <taxon>Kangiella</taxon>
    </lineage>
</organism>